<evidence type="ECO:0000256" key="8">
    <source>
        <dbReference type="PIRNR" id="PIRNR006769"/>
    </source>
</evidence>
<feature type="binding site" evidence="10">
    <location>
        <position position="183"/>
    </location>
    <ligand>
        <name>substrate</name>
    </ligand>
</feature>
<dbReference type="Pfam" id="PF01872">
    <property type="entry name" value="RibD_C"/>
    <property type="match status" value="1"/>
</dbReference>
<dbReference type="SUPFAM" id="SSF53597">
    <property type="entry name" value="Dihydrofolate reductase-like"/>
    <property type="match status" value="1"/>
</dbReference>
<dbReference type="InterPro" id="IPR024072">
    <property type="entry name" value="DHFR-like_dom_sf"/>
</dbReference>
<feature type="binding site" evidence="10">
    <location>
        <position position="160"/>
    </location>
    <ligand>
        <name>NADP(+)</name>
        <dbReference type="ChEBI" id="CHEBI:58349"/>
    </ligand>
</feature>
<evidence type="ECO:0000313" key="14">
    <source>
        <dbReference type="Proteomes" id="UP000678281"/>
    </source>
</evidence>
<dbReference type="Proteomes" id="UP000678281">
    <property type="component" value="Unassembled WGS sequence"/>
</dbReference>
<feature type="binding site" evidence="10">
    <location>
        <position position="203"/>
    </location>
    <ligand>
        <name>substrate</name>
    </ligand>
</feature>
<dbReference type="PROSITE" id="PS51747">
    <property type="entry name" value="CYT_DCMP_DEAMINASES_2"/>
    <property type="match status" value="1"/>
</dbReference>
<comment type="catalytic activity">
    <reaction evidence="8">
        <text>5-amino-6-(5-phospho-D-ribitylamino)uracil + NADP(+) = 5-amino-6-(5-phospho-D-ribosylamino)uracil + NADPH + H(+)</text>
        <dbReference type="Rhea" id="RHEA:17845"/>
        <dbReference type="ChEBI" id="CHEBI:15378"/>
        <dbReference type="ChEBI" id="CHEBI:57783"/>
        <dbReference type="ChEBI" id="CHEBI:58349"/>
        <dbReference type="ChEBI" id="CHEBI:58421"/>
        <dbReference type="ChEBI" id="CHEBI:58453"/>
        <dbReference type="EC" id="1.1.1.193"/>
    </reaction>
</comment>
<evidence type="ECO:0000313" key="13">
    <source>
        <dbReference type="EMBL" id="MBS3848870.1"/>
    </source>
</evidence>
<name>A0A942E6E5_9HYPH</name>
<dbReference type="NCBIfam" id="TIGR00326">
    <property type="entry name" value="eubact_ribD"/>
    <property type="match status" value="1"/>
</dbReference>
<evidence type="ECO:0000256" key="3">
    <source>
        <dbReference type="ARBA" id="ARBA00004910"/>
    </source>
</evidence>
<feature type="binding site" evidence="11">
    <location>
        <position position="82"/>
    </location>
    <ligand>
        <name>Zn(2+)</name>
        <dbReference type="ChEBI" id="CHEBI:29105"/>
        <note>catalytic</note>
    </ligand>
</feature>
<dbReference type="EC" id="1.1.1.193" evidence="8"/>
<evidence type="ECO:0000256" key="9">
    <source>
        <dbReference type="PIRSR" id="PIRSR006769-1"/>
    </source>
</evidence>
<comment type="pathway">
    <text evidence="3 8">Cofactor biosynthesis; riboflavin biosynthesis; 5-amino-6-(D-ribitylamino)uracil from GTP: step 3/4.</text>
</comment>
<keyword evidence="14" id="KW-1185">Reference proteome</keyword>
<evidence type="ECO:0000256" key="11">
    <source>
        <dbReference type="PIRSR" id="PIRSR006769-3"/>
    </source>
</evidence>
<dbReference type="Pfam" id="PF00383">
    <property type="entry name" value="dCMP_cyt_deam_1"/>
    <property type="match status" value="1"/>
</dbReference>
<dbReference type="InterPro" id="IPR004794">
    <property type="entry name" value="Eubact_RibD"/>
</dbReference>
<dbReference type="EMBL" id="JAGXTP010000001">
    <property type="protein sequence ID" value="MBS3848870.1"/>
    <property type="molecule type" value="Genomic_DNA"/>
</dbReference>
<dbReference type="RefSeq" id="WP_212658383.1">
    <property type="nucleotide sequence ID" value="NZ_JAGXTP010000001.1"/>
</dbReference>
<keyword evidence="8 10" id="KW-0521">NADP</keyword>
<evidence type="ECO:0000256" key="7">
    <source>
        <dbReference type="ARBA" id="ARBA00023268"/>
    </source>
</evidence>
<keyword evidence="8 13" id="KW-0378">Hydrolase</keyword>
<keyword evidence="7" id="KW-0511">Multifunctional enzyme</keyword>
<dbReference type="EC" id="3.5.4.26" evidence="8"/>
<protein>
    <recommendedName>
        <fullName evidence="8">Riboflavin biosynthesis protein RibD</fullName>
    </recommendedName>
    <domain>
        <recommendedName>
            <fullName evidence="8">Diaminohydroxyphosphoribosylaminopyrimidine deaminase</fullName>
            <shortName evidence="8">DRAP deaminase</shortName>
            <ecNumber evidence="8">3.5.4.26</ecNumber>
        </recommendedName>
        <alternativeName>
            <fullName evidence="8">Riboflavin-specific deaminase</fullName>
        </alternativeName>
    </domain>
    <domain>
        <recommendedName>
            <fullName evidence="8">5-amino-6-(5-phosphoribosylamino)uracil reductase</fullName>
            <ecNumber evidence="8">1.1.1.193</ecNumber>
        </recommendedName>
        <alternativeName>
            <fullName evidence="8">HTP reductase</fullName>
        </alternativeName>
    </domain>
</protein>
<dbReference type="GO" id="GO:0008835">
    <property type="term" value="F:diaminohydroxyphosphoribosylaminopyrimidine deaminase activity"/>
    <property type="evidence" value="ECO:0007669"/>
    <property type="project" value="UniProtKB-EC"/>
</dbReference>
<feature type="binding site" evidence="10">
    <location>
        <position position="289"/>
    </location>
    <ligand>
        <name>substrate</name>
    </ligand>
</feature>
<feature type="binding site" evidence="11">
    <location>
        <position position="57"/>
    </location>
    <ligand>
        <name>Zn(2+)</name>
        <dbReference type="ChEBI" id="CHEBI:29105"/>
        <note>catalytic</note>
    </ligand>
</feature>
<dbReference type="AlphaFoldDB" id="A0A942E6E5"/>
<dbReference type="PANTHER" id="PTHR11079:SF162">
    <property type="entry name" value="RIBOFLAVIN BIOSYNTHESIS PROTEIN PYRD, CHLOROPLASTIC"/>
    <property type="match status" value="1"/>
</dbReference>
<dbReference type="SUPFAM" id="SSF53927">
    <property type="entry name" value="Cytidine deaminase-like"/>
    <property type="match status" value="1"/>
</dbReference>
<dbReference type="GO" id="GO:0009231">
    <property type="term" value="P:riboflavin biosynthetic process"/>
    <property type="evidence" value="ECO:0007669"/>
    <property type="project" value="UniProtKB-KW"/>
</dbReference>
<dbReference type="InterPro" id="IPR002125">
    <property type="entry name" value="CMP_dCMP_dom"/>
</dbReference>
<sequence>MTQLSAQDERWLDAAVRYATPFLGTTGDNPCAAALIVDPHKQALIARAVTARGGRPHPEAIALENAGFDAAGATLYVTLEPCHHWGRTPPCADAIVRAGVMRVVIGVADPDPRTAQAGVERLESAGIEVVLAEHAPSVALHAGHMRHRVKARPYVTVMMAVSPDDKVVTPASGPARDWLDLQRSRSNAVLIGAATARHLDQQLAIALPGLASRTPLRVVLSGAEGLDRSLNLIGGFSGYRTAIIAETTVSIDAPVSVEVLRVKGTKGRPDLSASLAALADKGIQNLLVESGPRLTSALLLAGLVDCFGLITTAAGDTAGPAASSTGPMADLIREQGLVETGQQAHGAHTLKFFRRPA</sequence>
<evidence type="ECO:0000259" key="12">
    <source>
        <dbReference type="PROSITE" id="PS51747"/>
    </source>
</evidence>
<comment type="function">
    <text evidence="1 8">Converts 2,5-diamino-6-(ribosylamino)-4(3h)-pyrimidinone 5'-phosphate into 5-amino-6-(ribosylamino)-2,4(1h,3h)-pyrimidinedione 5'-phosphate.</text>
</comment>
<dbReference type="Gene3D" id="3.40.430.10">
    <property type="entry name" value="Dihydrofolate Reductase, subunit A"/>
    <property type="match status" value="1"/>
</dbReference>
<feature type="domain" description="CMP/dCMP-type deaminase" evidence="12">
    <location>
        <begin position="6"/>
        <end position="130"/>
    </location>
</feature>
<gene>
    <name evidence="13" type="primary">ribD</name>
    <name evidence="13" type="ORF">KD146_09220</name>
</gene>
<evidence type="ECO:0000256" key="6">
    <source>
        <dbReference type="ARBA" id="ARBA00022619"/>
    </source>
</evidence>
<organism evidence="13 14">
    <name type="scientific">Devosia litorisediminis</name>
    <dbReference type="NCBI Taxonomy" id="2829817"/>
    <lineage>
        <taxon>Bacteria</taxon>
        <taxon>Pseudomonadati</taxon>
        <taxon>Pseudomonadota</taxon>
        <taxon>Alphaproteobacteria</taxon>
        <taxon>Hyphomicrobiales</taxon>
        <taxon>Devosiaceae</taxon>
        <taxon>Devosia</taxon>
    </lineage>
</organism>
<evidence type="ECO:0000256" key="1">
    <source>
        <dbReference type="ARBA" id="ARBA00002151"/>
    </source>
</evidence>
<evidence type="ECO:0000256" key="2">
    <source>
        <dbReference type="ARBA" id="ARBA00004882"/>
    </source>
</evidence>
<evidence type="ECO:0000256" key="5">
    <source>
        <dbReference type="ARBA" id="ARBA00007417"/>
    </source>
</evidence>
<feature type="binding site" evidence="10">
    <location>
        <position position="195"/>
    </location>
    <ligand>
        <name>NADP(+)</name>
        <dbReference type="ChEBI" id="CHEBI:58349"/>
    </ligand>
</feature>
<dbReference type="PIRSF" id="PIRSF006769">
    <property type="entry name" value="RibD"/>
    <property type="match status" value="1"/>
</dbReference>
<evidence type="ECO:0000256" key="4">
    <source>
        <dbReference type="ARBA" id="ARBA00005259"/>
    </source>
</evidence>
<reference evidence="13" key="1">
    <citation type="submission" date="2021-04" db="EMBL/GenBank/DDBJ databases">
        <title>Devosia litorisediminis sp. nov., isolated from a sand dune.</title>
        <authorList>
            <person name="Park S."/>
            <person name="Yoon J.-H."/>
        </authorList>
    </citation>
    <scope>NUCLEOTIDE SEQUENCE</scope>
    <source>
        <strain evidence="13">BSSL-BM10</strain>
    </source>
</reference>
<comment type="cofactor">
    <cofactor evidence="8 11">
        <name>Zn(2+)</name>
        <dbReference type="ChEBI" id="CHEBI:29105"/>
    </cofactor>
    <text evidence="8 11">Binds 1 zinc ion.</text>
</comment>
<keyword evidence="8 13" id="KW-0560">Oxidoreductase</keyword>
<dbReference type="InterPro" id="IPR002734">
    <property type="entry name" value="RibDG_C"/>
</dbReference>
<feature type="active site" description="Proton donor" evidence="9">
    <location>
        <position position="59"/>
    </location>
</feature>
<evidence type="ECO:0000256" key="10">
    <source>
        <dbReference type="PIRSR" id="PIRSR006769-2"/>
    </source>
</evidence>
<feature type="binding site" evidence="10">
    <location>
        <begin position="291"/>
        <end position="297"/>
    </location>
    <ligand>
        <name>NADP(+)</name>
        <dbReference type="ChEBI" id="CHEBI:58349"/>
    </ligand>
</feature>
<keyword evidence="8 11" id="KW-0479">Metal-binding</keyword>
<comment type="similarity">
    <text evidence="5 8">In the C-terminal section; belongs to the HTP reductase family.</text>
</comment>
<accession>A0A942E6E5</accession>
<keyword evidence="8 11" id="KW-0862">Zinc</keyword>
<dbReference type="InterPro" id="IPR016193">
    <property type="entry name" value="Cytidine_deaminase-like"/>
</dbReference>
<proteinExistence type="inferred from homology"/>
<dbReference type="CDD" id="cd01284">
    <property type="entry name" value="Riboflavin_deaminase-reductase"/>
    <property type="match status" value="1"/>
</dbReference>
<comment type="catalytic activity">
    <reaction evidence="8">
        <text>2,5-diamino-6-hydroxy-4-(5-phosphoribosylamino)-pyrimidine + H2O + H(+) = 5-amino-6-(5-phospho-D-ribosylamino)uracil + NH4(+)</text>
        <dbReference type="Rhea" id="RHEA:21868"/>
        <dbReference type="ChEBI" id="CHEBI:15377"/>
        <dbReference type="ChEBI" id="CHEBI:15378"/>
        <dbReference type="ChEBI" id="CHEBI:28938"/>
        <dbReference type="ChEBI" id="CHEBI:58453"/>
        <dbReference type="ChEBI" id="CHEBI:58614"/>
        <dbReference type="EC" id="3.5.4.26"/>
    </reaction>
</comment>
<comment type="similarity">
    <text evidence="4 8">In the N-terminal section; belongs to the cytidine and deoxycytidylate deaminase family.</text>
</comment>
<dbReference type="Gene3D" id="3.40.140.10">
    <property type="entry name" value="Cytidine Deaminase, domain 2"/>
    <property type="match status" value="1"/>
</dbReference>
<feature type="binding site" evidence="11">
    <location>
        <position position="91"/>
    </location>
    <ligand>
        <name>Zn(2+)</name>
        <dbReference type="ChEBI" id="CHEBI:29105"/>
        <note>catalytic</note>
    </ligand>
</feature>
<dbReference type="GO" id="GO:0008703">
    <property type="term" value="F:5-amino-6-(5-phosphoribosylamino)uracil reductase activity"/>
    <property type="evidence" value="ECO:0007669"/>
    <property type="project" value="UniProtKB-EC"/>
</dbReference>
<comment type="caution">
    <text evidence="13">The sequence shown here is derived from an EMBL/GenBank/DDBJ whole genome shotgun (WGS) entry which is preliminary data.</text>
</comment>
<dbReference type="PANTHER" id="PTHR11079">
    <property type="entry name" value="CYTOSINE DEAMINASE FAMILY MEMBER"/>
    <property type="match status" value="1"/>
</dbReference>
<comment type="pathway">
    <text evidence="2 8">Cofactor biosynthesis; riboflavin biosynthesis; 5-amino-6-(D-ribitylamino)uracil from GTP: step 2/4.</text>
</comment>
<keyword evidence="6 8" id="KW-0686">Riboflavin biosynthesis</keyword>
<dbReference type="GO" id="GO:0046872">
    <property type="term" value="F:metal ion binding"/>
    <property type="evidence" value="ECO:0007669"/>
    <property type="project" value="UniProtKB-KW"/>
</dbReference>